<comment type="caution">
    <text evidence="2">Lacks conserved residue(s) required for the propagation of feature annotation.</text>
</comment>
<feature type="transmembrane region" description="Helical" evidence="3">
    <location>
        <begin position="12"/>
        <end position="35"/>
    </location>
</feature>
<feature type="transmembrane region" description="Helical" evidence="3">
    <location>
        <begin position="56"/>
        <end position="76"/>
    </location>
</feature>
<keyword evidence="1 2" id="KW-0443">Lipid metabolism</keyword>
<dbReference type="RefSeq" id="WP_162656503.1">
    <property type="nucleotide sequence ID" value="NZ_LR593887.1"/>
</dbReference>
<protein>
    <recommendedName>
        <fullName evidence="4">PNPLA domain-containing protein</fullName>
    </recommendedName>
</protein>
<dbReference type="Pfam" id="PF01734">
    <property type="entry name" value="Patatin"/>
    <property type="match status" value="1"/>
</dbReference>
<keyword evidence="6" id="KW-1185">Reference proteome</keyword>
<keyword evidence="2" id="KW-0442">Lipid degradation</keyword>
<evidence type="ECO:0000256" key="3">
    <source>
        <dbReference type="SAM" id="Phobius"/>
    </source>
</evidence>
<keyword evidence="2" id="KW-0378">Hydrolase</keyword>
<dbReference type="SUPFAM" id="SSF52151">
    <property type="entry name" value="FabD/lysophospholipase-like"/>
    <property type="match status" value="1"/>
</dbReference>
<keyword evidence="3" id="KW-0812">Transmembrane</keyword>
<keyword evidence="3" id="KW-0472">Membrane</keyword>
<dbReference type="EMBL" id="LR593887">
    <property type="protein sequence ID" value="VTR97990.1"/>
    <property type="molecule type" value="Genomic_DNA"/>
</dbReference>
<dbReference type="InParanoid" id="A0A6C2YK18"/>
<dbReference type="GO" id="GO:0016042">
    <property type="term" value="P:lipid catabolic process"/>
    <property type="evidence" value="ECO:0007669"/>
    <property type="project" value="UniProtKB-UniRule"/>
</dbReference>
<name>A0A6C2YK18_9BACT</name>
<accession>A0A6C2YK18</accession>
<feature type="short sequence motif" description="DGA/G" evidence="2">
    <location>
        <begin position="296"/>
        <end position="298"/>
    </location>
</feature>
<dbReference type="AlphaFoldDB" id="A0A6C2YK18"/>
<dbReference type="PROSITE" id="PS51635">
    <property type="entry name" value="PNPLA"/>
    <property type="match status" value="1"/>
</dbReference>
<feature type="active site" description="Nucleophile" evidence="2">
    <location>
        <position position="63"/>
    </location>
</feature>
<sequence length="584" mass="65373">MADDVKTFELGLVLGGAVSAGAYTAGVLDFLIQALEEWEKAKAQPGYQGPNHRVKIKVITGASAGGMLGAMAAMVLPEDFHPVTRKTTGRDDPLGKQNKLFDAWVNQIDVSRLLECQDLQEQTDIWSLLDSTVLHEIADVTFQPTANRSTYPAYLCDDLEVILTVSNLKGVPYRTRDVGEQNPQGKSTDLTMLHHADHCRFQITPTAQEQSHCLPANDRTDPRWEQLKHAAVATGAFPIGLAAQKVSQTVDAYGRRTWPVHNLVADREPGSCPVEVRIRPSWDLQDDATFEFYAVDGGAMDNEPTVLARRALFNRNIPAETHPEHAQAALILIDPFPNYVNYDSSPPKQRPSIFDVAKQLVSAWIEQARFKPEDLLRSRNPRYLDQFLIAPVRKPIQASNSGNEKEWIETSPPLPNPLASGACGAFSGFLNREFREHDFHLGRLNCQRFLQKHFGLSVHDQNQQVIPLFRDSPLPRGEIHQEMEPGKYPLIPLYGEASKRIVPQMFPQIRVGDVASFKPLIGQRIGELLSVFIDQYFRSWSSRRVGHILAYWMRSQMEDWVLQAIESSLAGAGLLSDRKESDGA</sequence>
<dbReference type="Proteomes" id="UP000464378">
    <property type="component" value="Chromosome"/>
</dbReference>
<dbReference type="KEGG" id="tim:GMBLW1_26780"/>
<evidence type="ECO:0000313" key="6">
    <source>
        <dbReference type="Proteomes" id="UP000464378"/>
    </source>
</evidence>
<dbReference type="InterPro" id="IPR016035">
    <property type="entry name" value="Acyl_Trfase/lysoPLipase"/>
</dbReference>
<dbReference type="InterPro" id="IPR002641">
    <property type="entry name" value="PNPLA_dom"/>
</dbReference>
<feature type="domain" description="PNPLA" evidence="4">
    <location>
        <begin position="12"/>
        <end position="309"/>
    </location>
</feature>
<dbReference type="GO" id="GO:0016787">
    <property type="term" value="F:hydrolase activity"/>
    <property type="evidence" value="ECO:0007669"/>
    <property type="project" value="UniProtKB-UniRule"/>
</dbReference>
<feature type="short sequence motif" description="GXSXG" evidence="2">
    <location>
        <begin position="61"/>
        <end position="65"/>
    </location>
</feature>
<evidence type="ECO:0000256" key="2">
    <source>
        <dbReference type="PROSITE-ProRule" id="PRU01161"/>
    </source>
</evidence>
<proteinExistence type="predicted"/>
<evidence type="ECO:0000313" key="5">
    <source>
        <dbReference type="EMBL" id="VIP01282.1"/>
    </source>
</evidence>
<evidence type="ECO:0000259" key="4">
    <source>
        <dbReference type="PROSITE" id="PS51635"/>
    </source>
</evidence>
<dbReference type="Gene3D" id="3.40.1090.10">
    <property type="entry name" value="Cytosolic phospholipase A2 catalytic domain"/>
    <property type="match status" value="1"/>
</dbReference>
<reference evidence="5" key="1">
    <citation type="submission" date="2019-04" db="EMBL/GenBank/DDBJ databases">
        <authorList>
            <consortium name="Science for Life Laboratories"/>
        </authorList>
    </citation>
    <scope>NUCLEOTIDE SEQUENCE</scope>
    <source>
        <strain evidence="5">MBLW1</strain>
    </source>
</reference>
<feature type="active site" description="Proton acceptor" evidence="2">
    <location>
        <position position="296"/>
    </location>
</feature>
<organism evidence="5">
    <name type="scientific">Tuwongella immobilis</name>
    <dbReference type="NCBI Taxonomy" id="692036"/>
    <lineage>
        <taxon>Bacteria</taxon>
        <taxon>Pseudomonadati</taxon>
        <taxon>Planctomycetota</taxon>
        <taxon>Planctomycetia</taxon>
        <taxon>Gemmatales</taxon>
        <taxon>Gemmataceae</taxon>
        <taxon>Tuwongella</taxon>
    </lineage>
</organism>
<gene>
    <name evidence="5" type="ORF">GMBLW1_26780</name>
</gene>
<keyword evidence="3" id="KW-1133">Transmembrane helix</keyword>
<evidence type="ECO:0000256" key="1">
    <source>
        <dbReference type="ARBA" id="ARBA00023098"/>
    </source>
</evidence>
<dbReference type="EMBL" id="LR586016">
    <property type="protein sequence ID" value="VIP01282.1"/>
    <property type="molecule type" value="Genomic_DNA"/>
</dbReference>